<dbReference type="PANTHER" id="PTHR48013">
    <property type="entry name" value="DUAL SPECIFICITY MITOGEN-ACTIVATED PROTEIN KINASE KINASE 5-RELATED"/>
    <property type="match status" value="1"/>
</dbReference>
<dbReference type="PANTHER" id="PTHR48013:SF9">
    <property type="entry name" value="DUAL SPECIFICITY MITOGEN-ACTIVATED PROTEIN KINASE KINASE 5"/>
    <property type="match status" value="1"/>
</dbReference>
<organism evidence="12 13">
    <name type="scientific">Tritrichomonas musculus</name>
    <dbReference type="NCBI Taxonomy" id="1915356"/>
    <lineage>
        <taxon>Eukaryota</taxon>
        <taxon>Metamonada</taxon>
        <taxon>Parabasalia</taxon>
        <taxon>Tritrichomonadida</taxon>
        <taxon>Tritrichomonadidae</taxon>
        <taxon>Tritrichomonas</taxon>
    </lineage>
</organism>
<evidence type="ECO:0000256" key="7">
    <source>
        <dbReference type="ARBA" id="ARBA00049014"/>
    </source>
</evidence>
<keyword evidence="13" id="KW-1185">Reference proteome</keyword>
<feature type="domain" description="Protein kinase" evidence="11">
    <location>
        <begin position="198"/>
        <end position="443"/>
    </location>
</feature>
<dbReference type="InterPro" id="IPR000719">
    <property type="entry name" value="Prot_kinase_dom"/>
</dbReference>
<dbReference type="InterPro" id="IPR008271">
    <property type="entry name" value="Ser/Thr_kinase_AS"/>
</dbReference>
<dbReference type="Gene3D" id="1.25.40.10">
    <property type="entry name" value="Tetratricopeptide repeat domain"/>
    <property type="match status" value="1"/>
</dbReference>
<evidence type="ECO:0000256" key="2">
    <source>
        <dbReference type="ARBA" id="ARBA00022741"/>
    </source>
</evidence>
<dbReference type="Gene3D" id="1.10.510.10">
    <property type="entry name" value="Transferase(Phosphotransferase) domain 1"/>
    <property type="match status" value="1"/>
</dbReference>
<feature type="binding site" evidence="10">
    <location>
        <position position="227"/>
    </location>
    <ligand>
        <name>ATP</name>
        <dbReference type="ChEBI" id="CHEBI:30616"/>
    </ligand>
</feature>
<dbReference type="PROSITE" id="PS00107">
    <property type="entry name" value="PROTEIN_KINASE_ATP"/>
    <property type="match status" value="1"/>
</dbReference>
<evidence type="ECO:0000256" key="1">
    <source>
        <dbReference type="ARBA" id="ARBA00022679"/>
    </source>
</evidence>
<dbReference type="InterPro" id="IPR011009">
    <property type="entry name" value="Kinase-like_dom_sf"/>
</dbReference>
<protein>
    <recommendedName>
        <fullName evidence="6">mitogen-activated protein kinase kinase</fullName>
        <ecNumber evidence="6">2.7.12.2</ecNumber>
    </recommendedName>
</protein>
<evidence type="ECO:0000256" key="4">
    <source>
        <dbReference type="ARBA" id="ARBA00022840"/>
    </source>
</evidence>
<dbReference type="EC" id="2.7.12.2" evidence="6"/>
<keyword evidence="3" id="KW-0418">Kinase</keyword>
<dbReference type="InterPro" id="IPR011990">
    <property type="entry name" value="TPR-like_helical_dom_sf"/>
</dbReference>
<dbReference type="SMART" id="SM00671">
    <property type="entry name" value="SEL1"/>
    <property type="match status" value="4"/>
</dbReference>
<keyword evidence="2 10" id="KW-0547">Nucleotide-binding</keyword>
<evidence type="ECO:0000256" key="3">
    <source>
        <dbReference type="ARBA" id="ARBA00022777"/>
    </source>
</evidence>
<dbReference type="SUPFAM" id="SSF81901">
    <property type="entry name" value="HCP-like"/>
    <property type="match status" value="1"/>
</dbReference>
<comment type="similarity">
    <text evidence="5">Belongs to the protein kinase superfamily. STE Ser/Thr protein kinase family. MAP kinase kinase subfamily.</text>
</comment>
<keyword evidence="4 10" id="KW-0067">ATP-binding</keyword>
<keyword evidence="1" id="KW-0808">Transferase</keyword>
<dbReference type="InterPro" id="IPR006597">
    <property type="entry name" value="Sel1-like"/>
</dbReference>
<name>A0ABR2HBH1_9EUKA</name>
<proteinExistence type="inferred from homology"/>
<sequence length="800" mass="95199">MLQKLNTFKFNFNNKNISVGNKYLDKVLYDFKCYIEEDLKEIIIKEKETKGQMDEPIIVVIDKIGETNDQYLAFLLDKTIIVIKNKKTNLSQISSFFREEKNIIIIPVSDTVKKEDLPGDLQSKYIDDLNDFDKDNYLRTIQEFSNNFHIGNTKSKEIMKLLIPSFSTYLINKSYQKLEQEKFVKFEISENFLEKDKYIELQNLGSGCSSCVRLIYHIELGQLFAIKIQYSKDEKANKRYNRELNDYKIIDHPSLPCFYCESEIDKNKCMVIEYIRGKSLYDIDKKSLLFEEKINLVFQIMVIIEYLQNKKLIHRDMKPDNFIIDKYKRLILIDFDRMLGEDEQKVTEDTTYDFGSLFYHPPEITSGTIKEYTFEEDVYSLGKLVEFIFIDENYQINQSIFQFAESFDVKSSLENIFNDCKNEDPNERPKITKLIDSFYENFLEKISINETFLHKNHNKNYFPYWMLIFEYANPKYKRYLDLFYKEKNVFSCLNKFIHKYSEYFNINHLISQFRLGEKYYPRIYFLQNSRMIIHYFGISADKNDIEAQFYLAHFVIGLIFLLEQKNVKKGAYYLEMASIYRCKEAHYFVGFLYHEGEYVKQDINKAIHYYKEGSSFDDNHAKNNLGVIYKNGFYDEIQSNLGLAIEYFEEAIRQKNDELSIFNLSSIYMYDERINNGLNKSIELLIKSSDLNFFPSCILLCLAITKKCCFDLYNIKKEITKHEHVTLSLQEKILRIIQNEDLCSEKNFNEKYEFFTNINFLYNLKHGYILSTDISDKKKSVIPHPPNISTIFYEGFGIDI</sequence>
<dbReference type="InterPro" id="IPR017441">
    <property type="entry name" value="Protein_kinase_ATP_BS"/>
</dbReference>
<evidence type="ECO:0000259" key="11">
    <source>
        <dbReference type="PROSITE" id="PS50011"/>
    </source>
</evidence>
<evidence type="ECO:0000313" key="12">
    <source>
        <dbReference type="EMBL" id="KAK8843800.1"/>
    </source>
</evidence>
<dbReference type="EMBL" id="JAPFFF010000034">
    <property type="protein sequence ID" value="KAK8843800.1"/>
    <property type="molecule type" value="Genomic_DNA"/>
</dbReference>
<dbReference type="SUPFAM" id="SSF56112">
    <property type="entry name" value="Protein kinase-like (PK-like)"/>
    <property type="match status" value="1"/>
</dbReference>
<comment type="catalytic activity">
    <reaction evidence="9">
        <text>L-tyrosyl-[protein] + ATP = O-phospho-L-tyrosyl-[protein] + ADP + H(+)</text>
        <dbReference type="Rhea" id="RHEA:10596"/>
        <dbReference type="Rhea" id="RHEA-COMP:10136"/>
        <dbReference type="Rhea" id="RHEA-COMP:20101"/>
        <dbReference type="ChEBI" id="CHEBI:15378"/>
        <dbReference type="ChEBI" id="CHEBI:30616"/>
        <dbReference type="ChEBI" id="CHEBI:46858"/>
        <dbReference type="ChEBI" id="CHEBI:61978"/>
        <dbReference type="ChEBI" id="CHEBI:456216"/>
        <dbReference type="EC" id="2.7.12.2"/>
    </reaction>
</comment>
<evidence type="ECO:0000256" key="10">
    <source>
        <dbReference type="PROSITE-ProRule" id="PRU10141"/>
    </source>
</evidence>
<evidence type="ECO:0000256" key="6">
    <source>
        <dbReference type="ARBA" id="ARBA00038999"/>
    </source>
</evidence>
<dbReference type="PROSITE" id="PS00108">
    <property type="entry name" value="PROTEIN_KINASE_ST"/>
    <property type="match status" value="1"/>
</dbReference>
<comment type="catalytic activity">
    <reaction evidence="8">
        <text>L-threonyl-[protein] + ATP = O-phospho-L-threonyl-[protein] + ADP + H(+)</text>
        <dbReference type="Rhea" id="RHEA:46608"/>
        <dbReference type="Rhea" id="RHEA-COMP:11060"/>
        <dbReference type="Rhea" id="RHEA-COMP:11605"/>
        <dbReference type="ChEBI" id="CHEBI:15378"/>
        <dbReference type="ChEBI" id="CHEBI:30013"/>
        <dbReference type="ChEBI" id="CHEBI:30616"/>
        <dbReference type="ChEBI" id="CHEBI:61977"/>
        <dbReference type="ChEBI" id="CHEBI:456216"/>
        <dbReference type="EC" id="2.7.12.2"/>
    </reaction>
</comment>
<gene>
    <name evidence="12" type="ORF">M9Y10_024874</name>
</gene>
<dbReference type="PROSITE" id="PS50011">
    <property type="entry name" value="PROTEIN_KINASE_DOM"/>
    <property type="match status" value="1"/>
</dbReference>
<dbReference type="Pfam" id="PF08238">
    <property type="entry name" value="Sel1"/>
    <property type="match status" value="3"/>
</dbReference>
<accession>A0ABR2HBH1</accession>
<comment type="caution">
    <text evidence="12">The sequence shown here is derived from an EMBL/GenBank/DDBJ whole genome shotgun (WGS) entry which is preliminary data.</text>
</comment>
<dbReference type="CDD" id="cd00180">
    <property type="entry name" value="PKc"/>
    <property type="match status" value="1"/>
</dbReference>
<evidence type="ECO:0000256" key="9">
    <source>
        <dbReference type="ARBA" id="ARBA00051693"/>
    </source>
</evidence>
<evidence type="ECO:0000256" key="8">
    <source>
        <dbReference type="ARBA" id="ARBA00049299"/>
    </source>
</evidence>
<comment type="catalytic activity">
    <reaction evidence="7">
        <text>L-seryl-[protein] + ATP = O-phospho-L-seryl-[protein] + ADP + H(+)</text>
        <dbReference type="Rhea" id="RHEA:17989"/>
        <dbReference type="Rhea" id="RHEA-COMP:9863"/>
        <dbReference type="Rhea" id="RHEA-COMP:11604"/>
        <dbReference type="ChEBI" id="CHEBI:15378"/>
        <dbReference type="ChEBI" id="CHEBI:29999"/>
        <dbReference type="ChEBI" id="CHEBI:30616"/>
        <dbReference type="ChEBI" id="CHEBI:83421"/>
        <dbReference type="ChEBI" id="CHEBI:456216"/>
        <dbReference type="EC" id="2.7.12.2"/>
    </reaction>
</comment>
<evidence type="ECO:0000256" key="5">
    <source>
        <dbReference type="ARBA" id="ARBA00038035"/>
    </source>
</evidence>
<dbReference type="Proteomes" id="UP001470230">
    <property type="component" value="Unassembled WGS sequence"/>
</dbReference>
<dbReference type="SMART" id="SM00220">
    <property type="entry name" value="S_TKc"/>
    <property type="match status" value="1"/>
</dbReference>
<evidence type="ECO:0000313" key="13">
    <source>
        <dbReference type="Proteomes" id="UP001470230"/>
    </source>
</evidence>
<dbReference type="Pfam" id="PF00069">
    <property type="entry name" value="Pkinase"/>
    <property type="match status" value="1"/>
</dbReference>
<reference evidence="12 13" key="1">
    <citation type="submission" date="2024-04" db="EMBL/GenBank/DDBJ databases">
        <title>Tritrichomonas musculus Genome.</title>
        <authorList>
            <person name="Alves-Ferreira E."/>
            <person name="Grigg M."/>
            <person name="Lorenzi H."/>
            <person name="Galac M."/>
        </authorList>
    </citation>
    <scope>NUCLEOTIDE SEQUENCE [LARGE SCALE GENOMIC DNA]</scope>
    <source>
        <strain evidence="12 13">EAF2021</strain>
    </source>
</reference>